<dbReference type="AlphaFoldDB" id="A0A0A9H1Q1"/>
<protein>
    <submittedName>
        <fullName evidence="1">Uncharacterized protein</fullName>
    </submittedName>
</protein>
<reference evidence="1" key="1">
    <citation type="submission" date="2014-09" db="EMBL/GenBank/DDBJ databases">
        <authorList>
            <person name="Magalhaes I.L.F."/>
            <person name="Oliveira U."/>
            <person name="Santos F.R."/>
            <person name="Vidigal T.H.D.A."/>
            <person name="Brescovit A.D."/>
            <person name="Santos A.J."/>
        </authorList>
    </citation>
    <scope>NUCLEOTIDE SEQUENCE</scope>
    <source>
        <tissue evidence="1">Shoot tissue taken approximately 20 cm above the soil surface</tissue>
    </source>
</reference>
<name>A0A0A9H1Q1_ARUDO</name>
<dbReference type="EMBL" id="GBRH01167214">
    <property type="protein sequence ID" value="JAE30682.1"/>
    <property type="molecule type" value="Transcribed_RNA"/>
</dbReference>
<proteinExistence type="predicted"/>
<sequence length="105" mass="11733">MVSNKESAGTCFMLHSRKAEKWWEMMAHRLGSSACCSAAALASPTSNRVLSHCAATVPLGGHLRTHTRNLLYCLEVPHAVENWLLHSREGRPRSGEVGRNPIRWR</sequence>
<accession>A0A0A9H1Q1</accession>
<organism evidence="1">
    <name type="scientific">Arundo donax</name>
    <name type="common">Giant reed</name>
    <name type="synonym">Donax arundinaceus</name>
    <dbReference type="NCBI Taxonomy" id="35708"/>
    <lineage>
        <taxon>Eukaryota</taxon>
        <taxon>Viridiplantae</taxon>
        <taxon>Streptophyta</taxon>
        <taxon>Embryophyta</taxon>
        <taxon>Tracheophyta</taxon>
        <taxon>Spermatophyta</taxon>
        <taxon>Magnoliopsida</taxon>
        <taxon>Liliopsida</taxon>
        <taxon>Poales</taxon>
        <taxon>Poaceae</taxon>
        <taxon>PACMAD clade</taxon>
        <taxon>Arundinoideae</taxon>
        <taxon>Arundineae</taxon>
        <taxon>Arundo</taxon>
    </lineage>
</organism>
<reference evidence="1" key="2">
    <citation type="journal article" date="2015" name="Data Brief">
        <title>Shoot transcriptome of the giant reed, Arundo donax.</title>
        <authorList>
            <person name="Barrero R.A."/>
            <person name="Guerrero F.D."/>
            <person name="Moolhuijzen P."/>
            <person name="Goolsby J.A."/>
            <person name="Tidwell J."/>
            <person name="Bellgard S.E."/>
            <person name="Bellgard M.I."/>
        </authorList>
    </citation>
    <scope>NUCLEOTIDE SEQUENCE</scope>
    <source>
        <tissue evidence="1">Shoot tissue taken approximately 20 cm above the soil surface</tissue>
    </source>
</reference>
<evidence type="ECO:0000313" key="1">
    <source>
        <dbReference type="EMBL" id="JAE30682.1"/>
    </source>
</evidence>